<sequence length="28" mass="3009">MAKNKVLKLHHCYQQQEGGTGPGANPTT</sequence>
<feature type="compositionally biased region" description="Basic residues" evidence="1">
    <location>
        <begin position="1"/>
        <end position="11"/>
    </location>
</feature>
<evidence type="ECO:0000313" key="2">
    <source>
        <dbReference type="EMBL" id="KAF7826715.1"/>
    </source>
</evidence>
<dbReference type="Proteomes" id="UP000634136">
    <property type="component" value="Unassembled WGS sequence"/>
</dbReference>
<organism evidence="2 3">
    <name type="scientific">Senna tora</name>
    <dbReference type="NCBI Taxonomy" id="362788"/>
    <lineage>
        <taxon>Eukaryota</taxon>
        <taxon>Viridiplantae</taxon>
        <taxon>Streptophyta</taxon>
        <taxon>Embryophyta</taxon>
        <taxon>Tracheophyta</taxon>
        <taxon>Spermatophyta</taxon>
        <taxon>Magnoliopsida</taxon>
        <taxon>eudicotyledons</taxon>
        <taxon>Gunneridae</taxon>
        <taxon>Pentapetalae</taxon>
        <taxon>rosids</taxon>
        <taxon>fabids</taxon>
        <taxon>Fabales</taxon>
        <taxon>Fabaceae</taxon>
        <taxon>Caesalpinioideae</taxon>
        <taxon>Cassia clade</taxon>
        <taxon>Senna</taxon>
    </lineage>
</organism>
<feature type="region of interest" description="Disordered" evidence="1">
    <location>
        <begin position="1"/>
        <end position="28"/>
    </location>
</feature>
<proteinExistence type="predicted"/>
<comment type="caution">
    <text evidence="2">The sequence shown here is derived from an EMBL/GenBank/DDBJ whole genome shotgun (WGS) entry which is preliminary data.</text>
</comment>
<accession>A0A834WKJ9</accession>
<name>A0A834WKJ9_9FABA</name>
<evidence type="ECO:0000256" key="1">
    <source>
        <dbReference type="SAM" id="MobiDB-lite"/>
    </source>
</evidence>
<dbReference type="AlphaFoldDB" id="A0A834WKJ9"/>
<reference evidence="2" key="1">
    <citation type="submission" date="2020-09" db="EMBL/GenBank/DDBJ databases">
        <title>Genome-Enabled Discovery of Anthraquinone Biosynthesis in Senna tora.</title>
        <authorList>
            <person name="Kang S.-H."/>
            <person name="Pandey R.P."/>
            <person name="Lee C.-M."/>
            <person name="Sim J.-S."/>
            <person name="Jeong J.-T."/>
            <person name="Choi B.-S."/>
            <person name="Jung M."/>
            <person name="Ginzburg D."/>
            <person name="Zhao K."/>
            <person name="Won S.Y."/>
            <person name="Oh T.-J."/>
            <person name="Yu Y."/>
            <person name="Kim N.-H."/>
            <person name="Lee O.R."/>
            <person name="Lee T.-H."/>
            <person name="Bashyal P."/>
            <person name="Kim T.-S."/>
            <person name="Lee W.-H."/>
            <person name="Kawkins C."/>
            <person name="Kim C.-K."/>
            <person name="Kim J.S."/>
            <person name="Ahn B.O."/>
            <person name="Rhee S.Y."/>
            <person name="Sohng J.K."/>
        </authorList>
    </citation>
    <scope>NUCLEOTIDE SEQUENCE</scope>
    <source>
        <tissue evidence="2">Leaf</tissue>
    </source>
</reference>
<evidence type="ECO:0000313" key="3">
    <source>
        <dbReference type="Proteomes" id="UP000634136"/>
    </source>
</evidence>
<protein>
    <submittedName>
        <fullName evidence="2">Uncharacterized protein</fullName>
    </submittedName>
</protein>
<dbReference type="EMBL" id="JAAIUW010000006">
    <property type="protein sequence ID" value="KAF7826715.1"/>
    <property type="molecule type" value="Genomic_DNA"/>
</dbReference>
<gene>
    <name evidence="2" type="ORF">G2W53_017879</name>
</gene>
<keyword evidence="3" id="KW-1185">Reference proteome</keyword>